<accession>A0AA37HZC5</accession>
<evidence type="ECO:0000256" key="11">
    <source>
        <dbReference type="ARBA" id="ARBA00023136"/>
    </source>
</evidence>
<organism evidence="19 20">
    <name type="scientific">Segatella bryantii</name>
    <name type="common">Prevotella bryantii</name>
    <dbReference type="NCBI Taxonomy" id="77095"/>
    <lineage>
        <taxon>Bacteria</taxon>
        <taxon>Pseudomonadati</taxon>
        <taxon>Bacteroidota</taxon>
        <taxon>Bacteroidia</taxon>
        <taxon>Bacteroidales</taxon>
        <taxon>Prevotellaceae</taxon>
        <taxon>Segatella</taxon>
    </lineage>
</organism>
<keyword evidence="3 14" id="KW-0813">Transport</keyword>
<dbReference type="GO" id="GO:0015891">
    <property type="term" value="P:siderophore transport"/>
    <property type="evidence" value="ECO:0007669"/>
    <property type="project" value="InterPro"/>
</dbReference>
<keyword evidence="8" id="KW-0408">Iron</keyword>
<feature type="domain" description="TonB-dependent receptor-like beta-barrel" evidence="17">
    <location>
        <begin position="253"/>
        <end position="695"/>
    </location>
</feature>
<evidence type="ECO:0000313" key="20">
    <source>
        <dbReference type="Proteomes" id="UP000887043"/>
    </source>
</evidence>
<keyword evidence="13 14" id="KW-0998">Cell outer membrane</keyword>
<dbReference type="InterPro" id="IPR036942">
    <property type="entry name" value="Beta-barrel_TonB_sf"/>
</dbReference>
<evidence type="ECO:0000256" key="13">
    <source>
        <dbReference type="ARBA" id="ARBA00023237"/>
    </source>
</evidence>
<evidence type="ECO:0000256" key="6">
    <source>
        <dbReference type="ARBA" id="ARBA00022692"/>
    </source>
</evidence>
<gene>
    <name evidence="19" type="ORF">PRRU23_25440</name>
</gene>
<keyword evidence="5" id="KW-0410">Iron transport</keyword>
<protein>
    <submittedName>
        <fullName evidence="19">Ligand-gated channel</fullName>
    </submittedName>
</protein>
<keyword evidence="9" id="KW-0406">Ion transport</keyword>
<comment type="caution">
    <text evidence="19">The sequence shown here is derived from an EMBL/GenBank/DDBJ whole genome shotgun (WGS) entry which is preliminary data.</text>
</comment>
<evidence type="ECO:0000256" key="14">
    <source>
        <dbReference type="PROSITE-ProRule" id="PRU01360"/>
    </source>
</evidence>
<evidence type="ECO:0000256" key="9">
    <source>
        <dbReference type="ARBA" id="ARBA00023065"/>
    </source>
</evidence>
<evidence type="ECO:0000256" key="10">
    <source>
        <dbReference type="ARBA" id="ARBA00023077"/>
    </source>
</evidence>
<evidence type="ECO:0000256" key="15">
    <source>
        <dbReference type="RuleBase" id="RU003357"/>
    </source>
</evidence>
<evidence type="ECO:0000256" key="5">
    <source>
        <dbReference type="ARBA" id="ARBA00022496"/>
    </source>
</evidence>
<dbReference type="AlphaFoldDB" id="A0AA37HZC5"/>
<dbReference type="PANTHER" id="PTHR32552">
    <property type="entry name" value="FERRICHROME IRON RECEPTOR-RELATED"/>
    <property type="match status" value="1"/>
</dbReference>
<dbReference type="GO" id="GO:0009279">
    <property type="term" value="C:cell outer membrane"/>
    <property type="evidence" value="ECO:0007669"/>
    <property type="project" value="UniProtKB-SubCell"/>
</dbReference>
<keyword evidence="6 14" id="KW-0812">Transmembrane</keyword>
<dbReference type="GO" id="GO:0038023">
    <property type="term" value="F:signaling receptor activity"/>
    <property type="evidence" value="ECO:0007669"/>
    <property type="project" value="InterPro"/>
</dbReference>
<dbReference type="Pfam" id="PF00593">
    <property type="entry name" value="TonB_dep_Rec_b-barrel"/>
    <property type="match status" value="1"/>
</dbReference>
<comment type="similarity">
    <text evidence="2 14 15">Belongs to the TonB-dependent receptor family.</text>
</comment>
<dbReference type="PROSITE" id="PS52016">
    <property type="entry name" value="TONB_DEPENDENT_REC_3"/>
    <property type="match status" value="1"/>
</dbReference>
<dbReference type="InterPro" id="IPR000531">
    <property type="entry name" value="Beta-barrel_TonB"/>
</dbReference>
<dbReference type="SUPFAM" id="SSF56935">
    <property type="entry name" value="Porins"/>
    <property type="match status" value="1"/>
</dbReference>
<proteinExistence type="inferred from homology"/>
<evidence type="ECO:0000256" key="1">
    <source>
        <dbReference type="ARBA" id="ARBA00004571"/>
    </source>
</evidence>
<dbReference type="Gene3D" id="2.170.130.10">
    <property type="entry name" value="TonB-dependent receptor, plug domain"/>
    <property type="match status" value="1"/>
</dbReference>
<dbReference type="RefSeq" id="WP_006281658.1">
    <property type="nucleotide sequence ID" value="NZ_BPTR01000001.1"/>
</dbReference>
<dbReference type="InterPro" id="IPR037066">
    <property type="entry name" value="Plug_dom_sf"/>
</dbReference>
<keyword evidence="7 16" id="KW-0732">Signal</keyword>
<keyword evidence="10 15" id="KW-0798">TonB box</keyword>
<dbReference type="InterPro" id="IPR012910">
    <property type="entry name" value="Plug_dom"/>
</dbReference>
<keyword evidence="12" id="KW-0675">Receptor</keyword>
<evidence type="ECO:0000256" key="3">
    <source>
        <dbReference type="ARBA" id="ARBA00022448"/>
    </source>
</evidence>
<evidence type="ECO:0000259" key="18">
    <source>
        <dbReference type="Pfam" id="PF07715"/>
    </source>
</evidence>
<comment type="subcellular location">
    <subcellularLocation>
        <location evidence="1 14">Cell outer membrane</location>
        <topology evidence="1 14">Multi-pass membrane protein</topology>
    </subcellularLocation>
</comment>
<dbReference type="NCBIfam" id="TIGR01783">
    <property type="entry name" value="TonB-siderophor"/>
    <property type="match status" value="1"/>
</dbReference>
<evidence type="ECO:0000256" key="2">
    <source>
        <dbReference type="ARBA" id="ARBA00009810"/>
    </source>
</evidence>
<evidence type="ECO:0000256" key="12">
    <source>
        <dbReference type="ARBA" id="ARBA00023170"/>
    </source>
</evidence>
<keyword evidence="4 14" id="KW-1134">Transmembrane beta strand</keyword>
<dbReference type="InterPro" id="IPR039426">
    <property type="entry name" value="TonB-dep_rcpt-like"/>
</dbReference>
<evidence type="ECO:0000256" key="16">
    <source>
        <dbReference type="SAM" id="SignalP"/>
    </source>
</evidence>
<evidence type="ECO:0000256" key="8">
    <source>
        <dbReference type="ARBA" id="ARBA00023004"/>
    </source>
</evidence>
<dbReference type="Proteomes" id="UP000887043">
    <property type="component" value="Unassembled WGS sequence"/>
</dbReference>
<feature type="chain" id="PRO_5041203281" evidence="16">
    <location>
        <begin position="24"/>
        <end position="728"/>
    </location>
</feature>
<dbReference type="GO" id="GO:0015344">
    <property type="term" value="F:siderophore uptake transmembrane transporter activity"/>
    <property type="evidence" value="ECO:0007669"/>
    <property type="project" value="TreeGrafter"/>
</dbReference>
<dbReference type="PANTHER" id="PTHR32552:SF68">
    <property type="entry name" value="FERRICHROME OUTER MEMBRANE TRANSPORTER_PHAGE RECEPTOR"/>
    <property type="match status" value="1"/>
</dbReference>
<dbReference type="InterPro" id="IPR010105">
    <property type="entry name" value="TonB_sidphr_rcpt"/>
</dbReference>
<dbReference type="CDD" id="cd01347">
    <property type="entry name" value="ligand_gated_channel"/>
    <property type="match status" value="1"/>
</dbReference>
<evidence type="ECO:0000259" key="17">
    <source>
        <dbReference type="Pfam" id="PF00593"/>
    </source>
</evidence>
<name>A0AA37HZC5_SEGBR</name>
<evidence type="ECO:0000256" key="4">
    <source>
        <dbReference type="ARBA" id="ARBA00022452"/>
    </source>
</evidence>
<dbReference type="EMBL" id="BPTR01000001">
    <property type="protein sequence ID" value="GJG28844.1"/>
    <property type="molecule type" value="Genomic_DNA"/>
</dbReference>
<feature type="domain" description="TonB-dependent receptor plug" evidence="18">
    <location>
        <begin position="76"/>
        <end position="172"/>
    </location>
</feature>
<feature type="signal peptide" evidence="16">
    <location>
        <begin position="1"/>
        <end position="23"/>
    </location>
</feature>
<sequence>MKKNAIGMVLVACGMTLPVTAEANLTPVKNNEADIHVDSTAVHSEHKLGEVVVNGRKQTYTEKDLSSTLRLNMPIIQIPQNIHVLTKDVLDDLGIASADEGIQRTVSGVSKLEHWGDYLRINARGSRMAAFREGMNFTSTWGPMTEDMSYVDRIEFVKGPAGFMMSNGEPAGLYNVVTKKPTGYTRGNASITLGSYDYYRAALDLDGHLDKQNKLQYRFNVMGMSTNSMRANEFTKRYSIAPVLRYLINDKTTLTLEYDLQYMQSSDIGGSYIFSPFGYKSVARNYSLIEPGMEPTKAYDHTVILNFQHQLSDNWKLTAQGSYSNYARTGTSLWAYNIEENGNMDRYVTNADVLNEMKFGQIYLNGKAQTGKVSHKIMTGLDMNNKHAWYDWSQSYALDSTGTFNVFRDTPSGTPYYGYPQFDRTKDIKERANNTQITQSSYGLYLQDVLGFFNDKLLLTLAGRFTHVEDASYGTTQTKENHFSPRVGLTYNLDDNTSFYALYDQTFSPQMGQLRNGNKVKPIVSNNWEIGAKRNWFDGRLQTSLSLYSILIDNQISADPENTGSENYYIQVGQSVSNGIELDINGEILPGLNLLANYALTNYKVTKSEDPTSPVGTHMPGYAKHQFNVWLKYQVLSGFLKGFHIGLGETSLIDRSTWTFADGINEEPLPNYIRVDGSLGWKNDKLSVLLNVNNIMNAYLLSGCKYGNYYVWQSEPGRTFRMTLSYNF</sequence>
<keyword evidence="11 14" id="KW-0472">Membrane</keyword>
<reference evidence="19" key="1">
    <citation type="submission" date="2021-08" db="EMBL/GenBank/DDBJ databases">
        <title>Prevotella lacticifex sp. nov., isolated from rumen of cow.</title>
        <authorList>
            <person name="Shinkai T."/>
            <person name="Ikeyama N."/>
            <person name="Kumagai M."/>
            <person name="Ohmori H."/>
            <person name="Sakamoto M."/>
            <person name="Ohkuma M."/>
            <person name="Mitsumori M."/>
        </authorList>
    </citation>
    <scope>NUCLEOTIDE SEQUENCE</scope>
    <source>
        <strain evidence="19">DSM 11371</strain>
    </source>
</reference>
<dbReference type="Pfam" id="PF07715">
    <property type="entry name" value="Plug"/>
    <property type="match status" value="1"/>
</dbReference>
<dbReference type="Gene3D" id="2.40.170.20">
    <property type="entry name" value="TonB-dependent receptor, beta-barrel domain"/>
    <property type="match status" value="1"/>
</dbReference>
<evidence type="ECO:0000256" key="7">
    <source>
        <dbReference type="ARBA" id="ARBA00022729"/>
    </source>
</evidence>
<evidence type="ECO:0000313" key="19">
    <source>
        <dbReference type="EMBL" id="GJG28844.1"/>
    </source>
</evidence>